<name>A0A5M6CAW2_9BACT</name>
<reference evidence="1 2" key="1">
    <citation type="submission" date="2019-09" db="EMBL/GenBank/DDBJ databases">
        <title>Genome sequence and assembly of Taibaiella sp.</title>
        <authorList>
            <person name="Chhetri G."/>
        </authorList>
    </citation>
    <scope>NUCLEOTIDE SEQUENCE [LARGE SCALE GENOMIC DNA]</scope>
    <source>
        <strain evidence="1 2">KVB11</strain>
    </source>
</reference>
<keyword evidence="2" id="KW-1185">Reference proteome</keyword>
<sequence>MTSLLGVSEEEFQKLSHSGVRDLKDSYGVVYKYYIQFSPNNDRELLERMNLNRSNTVYFTPEQLSK</sequence>
<comment type="caution">
    <text evidence="1">The sequence shown here is derived from an EMBL/GenBank/DDBJ whole genome shotgun (WGS) entry which is preliminary data.</text>
</comment>
<dbReference type="AlphaFoldDB" id="A0A5M6CAW2"/>
<gene>
    <name evidence="1" type="ORF">F0919_15135</name>
</gene>
<dbReference type="Proteomes" id="UP000323632">
    <property type="component" value="Unassembled WGS sequence"/>
</dbReference>
<dbReference type="EMBL" id="VWSH01000004">
    <property type="protein sequence ID" value="KAA5532133.1"/>
    <property type="molecule type" value="Genomic_DNA"/>
</dbReference>
<protein>
    <submittedName>
        <fullName evidence="1">Uncharacterized protein</fullName>
    </submittedName>
</protein>
<evidence type="ECO:0000313" key="1">
    <source>
        <dbReference type="EMBL" id="KAA5532133.1"/>
    </source>
</evidence>
<accession>A0A5M6CAW2</accession>
<dbReference type="RefSeq" id="WP_150033635.1">
    <property type="nucleotide sequence ID" value="NZ_VWSH01000004.1"/>
</dbReference>
<evidence type="ECO:0000313" key="2">
    <source>
        <dbReference type="Proteomes" id="UP000323632"/>
    </source>
</evidence>
<proteinExistence type="predicted"/>
<organism evidence="1 2">
    <name type="scientific">Taibaiella lutea</name>
    <dbReference type="NCBI Taxonomy" id="2608001"/>
    <lineage>
        <taxon>Bacteria</taxon>
        <taxon>Pseudomonadati</taxon>
        <taxon>Bacteroidota</taxon>
        <taxon>Chitinophagia</taxon>
        <taxon>Chitinophagales</taxon>
        <taxon>Chitinophagaceae</taxon>
        <taxon>Taibaiella</taxon>
    </lineage>
</organism>